<feature type="signal peptide" evidence="1">
    <location>
        <begin position="1"/>
        <end position="19"/>
    </location>
</feature>
<feature type="domain" description="PrcB C-terminal" evidence="3">
    <location>
        <begin position="240"/>
        <end position="278"/>
    </location>
</feature>
<accession>A0A6H2GYD7</accession>
<dbReference type="EMBL" id="CP051428">
    <property type="protein sequence ID" value="QJC52444.1"/>
    <property type="molecule type" value="Genomic_DNA"/>
</dbReference>
<proteinExistence type="predicted"/>
<dbReference type="AlphaFoldDB" id="A0A6H2GYD7"/>
<sequence length="316" mass="32730">MLAGGLAALLLAASAPLQAGAFADVDADPNAAAIRSLERSGLLSGGDVKFRPTEAMTNAEALSLLVKAFELNLDRIRFVQAPKASQYYPGMSDGAWYSEAFLIGAVHGLGLPKDVKPGEAIDRERFAVLLLQAMKASGGGWSGEKGKAPADESAIGSDSRDSVRELIAAGLPLLDASGRFQPKKAVTRSDAAAWVEGGWKLVNRPESESPSLVSPLAGVELTTAKHADGIVKVTVSAQAPNPGYGIRIDSIRFEGKQAIVSVAVVPPKPGQMYPQVITEVSVDTYVDAAYAAVLDEAATSGGAPLKGGILPGKNAR</sequence>
<gene>
    <name evidence="4" type="ORF">HGI30_13315</name>
</gene>
<feature type="chain" id="PRO_5038336101" evidence="1">
    <location>
        <begin position="20"/>
        <end position="316"/>
    </location>
</feature>
<evidence type="ECO:0000259" key="2">
    <source>
        <dbReference type="Pfam" id="PF00395"/>
    </source>
</evidence>
<evidence type="ECO:0000313" key="4">
    <source>
        <dbReference type="EMBL" id="QJC52444.1"/>
    </source>
</evidence>
<keyword evidence="5" id="KW-1185">Reference proteome</keyword>
<dbReference type="Pfam" id="PF00395">
    <property type="entry name" value="SLH"/>
    <property type="match status" value="1"/>
</dbReference>
<keyword evidence="1" id="KW-0732">Signal</keyword>
<evidence type="ECO:0000313" key="5">
    <source>
        <dbReference type="Proteomes" id="UP000502136"/>
    </source>
</evidence>
<evidence type="ECO:0000256" key="1">
    <source>
        <dbReference type="SAM" id="SignalP"/>
    </source>
</evidence>
<evidence type="ECO:0000259" key="3">
    <source>
        <dbReference type="Pfam" id="PF14343"/>
    </source>
</evidence>
<dbReference type="KEGG" id="palr:HGI30_13315"/>
<dbReference type="RefSeq" id="WP_168908002.1">
    <property type="nucleotide sequence ID" value="NZ_CP051428.1"/>
</dbReference>
<dbReference type="Proteomes" id="UP000502136">
    <property type="component" value="Chromosome"/>
</dbReference>
<organism evidence="4 5">
    <name type="scientific">Paenibacillus albicereus</name>
    <dbReference type="NCBI Taxonomy" id="2726185"/>
    <lineage>
        <taxon>Bacteria</taxon>
        <taxon>Bacillati</taxon>
        <taxon>Bacillota</taxon>
        <taxon>Bacilli</taxon>
        <taxon>Bacillales</taxon>
        <taxon>Paenibacillaceae</taxon>
        <taxon>Paenibacillus</taxon>
    </lineage>
</organism>
<name>A0A6H2GYD7_9BACL</name>
<dbReference type="InterPro" id="IPR025748">
    <property type="entry name" value="PrcB_C_dom"/>
</dbReference>
<protein>
    <submittedName>
        <fullName evidence="4">S-layer homology domain-containing protein</fullName>
    </submittedName>
</protein>
<reference evidence="4 5" key="1">
    <citation type="submission" date="2020-04" db="EMBL/GenBank/DDBJ databases">
        <title>Novel Paenibacillus strain UniB2 isolated from commercial digestive syrup.</title>
        <authorList>
            <person name="Thorat V."/>
            <person name="Kirdat K."/>
            <person name="Tiwarekar B."/>
            <person name="Yadav A."/>
        </authorList>
    </citation>
    <scope>NUCLEOTIDE SEQUENCE [LARGE SCALE GENOMIC DNA]</scope>
    <source>
        <strain evidence="4 5">UniB2</strain>
    </source>
</reference>
<dbReference type="InterPro" id="IPR001119">
    <property type="entry name" value="SLH_dom"/>
</dbReference>
<feature type="domain" description="SLH" evidence="2">
    <location>
        <begin position="161"/>
        <end position="192"/>
    </location>
</feature>
<dbReference type="Pfam" id="PF14343">
    <property type="entry name" value="PrcB_C"/>
    <property type="match status" value="1"/>
</dbReference>